<dbReference type="Pfam" id="PF08904">
    <property type="entry name" value="EipB_like"/>
    <property type="match status" value="1"/>
</dbReference>
<gene>
    <name evidence="2" type="ORF">FE840_012815</name>
</gene>
<dbReference type="PROSITE" id="PS51257">
    <property type="entry name" value="PROKAR_LIPOPROTEIN"/>
    <property type="match status" value="1"/>
</dbReference>
<keyword evidence="1" id="KW-0732">Signal</keyword>
<evidence type="ECO:0000313" key="2">
    <source>
        <dbReference type="EMBL" id="QLF70344.1"/>
    </source>
</evidence>
<sequence length="278" mass="30478">MFHSPRSLLAMVVAASACSPLTAHATAAGKLVPHRAVYDVQLKEASERSGIEGMRGRMVYEFRGSACDGFSTDFRFVTQINTGEGTRVTDQRSSTFEDVEAGTFSFSTKTFTDDQLDTDISGAAREQGGKVKVELTGPSNREVEVAASRFPAEHMLEVISRAQRGERFFESRIYDGSEEGDQTYLTTTIVGPRQKPGALDGETKAVGELLKAEYWPVSISYFEENTVGDQLPIYSQSFKLYENGVTRDLTLDYGDFVLTGKLTKLEILGASADTNCQP</sequence>
<accession>A0ABX6QPC3</accession>
<reference evidence="2 3" key="1">
    <citation type="submission" date="2020-06" db="EMBL/GenBank/DDBJ databases">
        <title>Genome sequence of Rhizobium sp strain ADMK78.</title>
        <authorList>
            <person name="Rahi P."/>
        </authorList>
    </citation>
    <scope>NUCLEOTIDE SEQUENCE [LARGE SCALE GENOMIC DNA]</scope>
    <source>
        <strain evidence="2 3">ADMK78</strain>
    </source>
</reference>
<evidence type="ECO:0000313" key="3">
    <source>
        <dbReference type="Proteomes" id="UP000308530"/>
    </source>
</evidence>
<protein>
    <submittedName>
        <fullName evidence="2">Cell envelope integrity EipB family protein</fullName>
    </submittedName>
</protein>
<organism evidence="2 3">
    <name type="scientific">Peteryoungia desertarenae</name>
    <dbReference type="NCBI Taxonomy" id="1813451"/>
    <lineage>
        <taxon>Bacteria</taxon>
        <taxon>Pseudomonadati</taxon>
        <taxon>Pseudomonadota</taxon>
        <taxon>Alphaproteobacteria</taxon>
        <taxon>Hyphomicrobiales</taxon>
        <taxon>Rhizobiaceae</taxon>
        <taxon>Peteryoungia</taxon>
    </lineage>
</organism>
<feature type="chain" id="PRO_5045265492" evidence="1">
    <location>
        <begin position="26"/>
        <end position="278"/>
    </location>
</feature>
<keyword evidence="3" id="KW-1185">Reference proteome</keyword>
<dbReference type="InterPro" id="IPR015000">
    <property type="entry name" value="EipB-like"/>
</dbReference>
<dbReference type="RefSeq" id="WP_138288748.1">
    <property type="nucleotide sequence ID" value="NZ_CP058350.1"/>
</dbReference>
<proteinExistence type="predicted"/>
<dbReference type="EMBL" id="CP058350">
    <property type="protein sequence ID" value="QLF70344.1"/>
    <property type="molecule type" value="Genomic_DNA"/>
</dbReference>
<feature type="signal peptide" evidence="1">
    <location>
        <begin position="1"/>
        <end position="25"/>
    </location>
</feature>
<dbReference type="Proteomes" id="UP000308530">
    <property type="component" value="Chromosome"/>
</dbReference>
<name>A0ABX6QPC3_9HYPH</name>
<evidence type="ECO:0000256" key="1">
    <source>
        <dbReference type="SAM" id="SignalP"/>
    </source>
</evidence>